<keyword evidence="2" id="KW-1133">Transmembrane helix</keyword>
<evidence type="ECO:0000259" key="3">
    <source>
        <dbReference type="SMART" id="SM00460"/>
    </source>
</evidence>
<keyword evidence="5" id="KW-1185">Reference proteome</keyword>
<dbReference type="RefSeq" id="WP_119631390.1">
    <property type="nucleotide sequence ID" value="NZ_AP017928.1"/>
</dbReference>
<dbReference type="KEGG" id="mmai:sS8_4239"/>
<keyword evidence="2" id="KW-0812">Transmembrane</keyword>
<proteinExistence type="predicted"/>
<evidence type="ECO:0000256" key="2">
    <source>
        <dbReference type="SAM" id="Phobius"/>
    </source>
</evidence>
<dbReference type="OrthoDB" id="9804872at2"/>
<feature type="domain" description="Transglutaminase-like" evidence="3">
    <location>
        <begin position="492"/>
        <end position="563"/>
    </location>
</feature>
<feature type="transmembrane region" description="Helical" evidence="2">
    <location>
        <begin position="81"/>
        <end position="105"/>
    </location>
</feature>
<feature type="transmembrane region" description="Helical" evidence="2">
    <location>
        <begin position="181"/>
        <end position="201"/>
    </location>
</feature>
<reference evidence="4 5" key="1">
    <citation type="submission" date="2016-12" db="EMBL/GenBank/DDBJ databases">
        <title>Genome sequencing of Methylocaldum marinum.</title>
        <authorList>
            <person name="Takeuchi M."/>
            <person name="Kamagata Y."/>
            <person name="Hiraoka S."/>
            <person name="Oshima K."/>
            <person name="Hattori M."/>
            <person name="Iwasaki W."/>
        </authorList>
    </citation>
    <scope>NUCLEOTIDE SEQUENCE [LARGE SCALE GENOMIC DNA]</scope>
    <source>
        <strain evidence="4 5">S8</strain>
    </source>
</reference>
<dbReference type="InterPro" id="IPR038765">
    <property type="entry name" value="Papain-like_cys_pep_sf"/>
</dbReference>
<feature type="transmembrane region" description="Helical" evidence="2">
    <location>
        <begin position="117"/>
        <end position="134"/>
    </location>
</feature>
<dbReference type="PANTHER" id="PTHR42736:SF1">
    <property type="entry name" value="PROTEIN-GLUTAMINE GAMMA-GLUTAMYLTRANSFERASE"/>
    <property type="match status" value="1"/>
</dbReference>
<dbReference type="Pfam" id="PF01841">
    <property type="entry name" value="Transglut_core"/>
    <property type="match status" value="1"/>
</dbReference>
<gene>
    <name evidence="4" type="ORF">sS8_4239</name>
</gene>
<dbReference type="PANTHER" id="PTHR42736">
    <property type="entry name" value="PROTEIN-GLUTAMINE GAMMA-GLUTAMYLTRANSFERASE"/>
    <property type="match status" value="1"/>
</dbReference>
<accession>A0A250L1N9</accession>
<dbReference type="Proteomes" id="UP000266313">
    <property type="component" value="Chromosome"/>
</dbReference>
<dbReference type="InterPro" id="IPR021878">
    <property type="entry name" value="TgpA_N"/>
</dbReference>
<feature type="transmembrane region" description="Helical" evidence="2">
    <location>
        <begin position="140"/>
        <end position="160"/>
    </location>
</feature>
<feature type="region of interest" description="Disordered" evidence="1">
    <location>
        <begin position="226"/>
        <end position="298"/>
    </location>
</feature>
<evidence type="ECO:0000313" key="4">
    <source>
        <dbReference type="EMBL" id="BBA36169.1"/>
    </source>
</evidence>
<protein>
    <submittedName>
        <fullName evidence="4">Transglutaminase domain protein</fullName>
    </submittedName>
</protein>
<evidence type="ECO:0000256" key="1">
    <source>
        <dbReference type="SAM" id="MobiDB-lite"/>
    </source>
</evidence>
<dbReference type="EMBL" id="AP017928">
    <property type="protein sequence ID" value="BBA36169.1"/>
    <property type="molecule type" value="Genomic_DNA"/>
</dbReference>
<dbReference type="InterPro" id="IPR052901">
    <property type="entry name" value="Bact_TGase-like"/>
</dbReference>
<dbReference type="InterPro" id="IPR002931">
    <property type="entry name" value="Transglutaminase-like"/>
</dbReference>
<dbReference type="SUPFAM" id="SSF54001">
    <property type="entry name" value="Cysteine proteinases"/>
    <property type="match status" value="1"/>
</dbReference>
<dbReference type="Gene3D" id="3.10.620.30">
    <property type="match status" value="1"/>
</dbReference>
<dbReference type="SMART" id="SM00460">
    <property type="entry name" value="TGc"/>
    <property type="match status" value="1"/>
</dbReference>
<name>A0A250L1N9_9GAMM</name>
<dbReference type="AlphaFoldDB" id="A0A250L1N9"/>
<evidence type="ECO:0000313" key="5">
    <source>
        <dbReference type="Proteomes" id="UP000266313"/>
    </source>
</evidence>
<dbReference type="Pfam" id="PF11992">
    <property type="entry name" value="TgpA_N"/>
    <property type="match status" value="1"/>
</dbReference>
<feature type="compositionally biased region" description="Basic and acidic residues" evidence="1">
    <location>
        <begin position="226"/>
        <end position="236"/>
    </location>
</feature>
<dbReference type="Pfam" id="PF13559">
    <property type="entry name" value="DUF4129"/>
    <property type="match status" value="1"/>
</dbReference>
<sequence>MSALEIAHQQPLADRRLYLSLWSLLSGAALAQASLQPLAGALGSTLFWAVVFGAGLAVGATQDPEASLPKQLNQGAAALGMLAFLLALPHGLARALLLLLLWLQAAQNFRLHTRRDAYFALAISFVAVLFASGHSKSGWFLVWLALYALAAVYTLVLLHAQACRARAAGIAADTRALLPPANVLALTTAVLLTAGTIYLFMPRPPAAKLGAYMDAGGHDYFDSKWEREADTESEKDAGDDENDTNRQDLSEPSGDAETDRPPARRDEQYDYSGFEEDFRIDQTSSGRTGTKSGGARGTSNDILLYVQAPQPLYLTGRVFDTFDGLHWSRRSRAERKRRLERGRLALDPAPLAPEPIKQVVEVATSIAQPSLFAASQAVDLGFPGSVVGVDRYGALRIPRGLEAGTVYQVSSRFRRVEGHLAHDSSPPKDAAAYLQLPDGQDPRIAQLAERVTAAAATPFDAALELENHLRTQYAYTLDTLASQNTTPLAEFLFETRRGHCEFFASAMAVMLRTRGIPSRLVTGFAATNLNPMTGYYEVRVLDGHAWVEAWFPDHGWVLFEPTAYYDLPRPEPSAALTARQLERYIDNLARQTELLSPETDGGWPSLAETLRLIKDAVVHGFTRLSEAAMKFAEEAGPYLAGLVILGLLIRFGWHTVATPIRDRLALRRVQAARRSDPQRFARVCYGETERWLARRGFPRDPAQTEEEYRAQVARHWEPAGDALRRLIRVFQKARYGTGPLQAREAEACFSDFMAITTLVTPAGRAKVRSN</sequence>
<organism evidence="4 5">
    <name type="scientific">Methylocaldum marinum</name>
    <dbReference type="NCBI Taxonomy" id="1432792"/>
    <lineage>
        <taxon>Bacteria</taxon>
        <taxon>Pseudomonadati</taxon>
        <taxon>Pseudomonadota</taxon>
        <taxon>Gammaproteobacteria</taxon>
        <taxon>Methylococcales</taxon>
        <taxon>Methylococcaceae</taxon>
        <taxon>Methylocaldum</taxon>
    </lineage>
</organism>
<dbReference type="InterPro" id="IPR025403">
    <property type="entry name" value="TgpA-like_C"/>
</dbReference>
<feature type="transmembrane region" description="Helical" evidence="2">
    <location>
        <begin position="42"/>
        <end position="61"/>
    </location>
</feature>
<keyword evidence="2" id="KW-0472">Membrane</keyword>
<feature type="compositionally biased region" description="Basic and acidic residues" evidence="1">
    <location>
        <begin position="257"/>
        <end position="268"/>
    </location>
</feature>